<gene>
    <name evidence="2" type="ORF">L544_1448</name>
</gene>
<organism evidence="2 3">
    <name type="scientific">Bordetella hinzii OH87 BAL007II</name>
    <dbReference type="NCBI Taxonomy" id="1331262"/>
    <lineage>
        <taxon>Bacteria</taxon>
        <taxon>Pseudomonadati</taxon>
        <taxon>Pseudomonadota</taxon>
        <taxon>Betaproteobacteria</taxon>
        <taxon>Burkholderiales</taxon>
        <taxon>Alcaligenaceae</taxon>
        <taxon>Bordetella</taxon>
    </lineage>
</organism>
<sequence length="53" mass="6233">MPHQQLGHQGYTQPTQRGRESHREDHFRCIECGAKWLRETDKWGADLGFRLAP</sequence>
<feature type="region of interest" description="Disordered" evidence="1">
    <location>
        <begin position="1"/>
        <end position="24"/>
    </location>
</feature>
<comment type="caution">
    <text evidence="2">The sequence shown here is derived from an EMBL/GenBank/DDBJ whole genome shotgun (WGS) entry which is preliminary data.</text>
</comment>
<dbReference type="EMBL" id="JHEM01000003">
    <property type="protein sequence ID" value="KCB25805.1"/>
    <property type="molecule type" value="Genomic_DNA"/>
</dbReference>
<evidence type="ECO:0000256" key="1">
    <source>
        <dbReference type="SAM" id="MobiDB-lite"/>
    </source>
</evidence>
<keyword evidence="3" id="KW-1185">Reference proteome</keyword>
<accession>A0ABR4R5P6</accession>
<feature type="compositionally biased region" description="Polar residues" evidence="1">
    <location>
        <begin position="1"/>
        <end position="16"/>
    </location>
</feature>
<proteinExistence type="predicted"/>
<evidence type="ECO:0000313" key="3">
    <source>
        <dbReference type="Proteomes" id="UP000025748"/>
    </source>
</evidence>
<dbReference type="Proteomes" id="UP000025748">
    <property type="component" value="Unassembled WGS sequence"/>
</dbReference>
<evidence type="ECO:0000313" key="2">
    <source>
        <dbReference type="EMBL" id="KCB25805.1"/>
    </source>
</evidence>
<reference evidence="2 3" key="1">
    <citation type="submission" date="2014-03" db="EMBL/GenBank/DDBJ databases">
        <title>Genome sequence of Bordetella hinzii.</title>
        <authorList>
            <person name="Register K."/>
            <person name="Harvill E."/>
            <person name="Goodfield L.L."/>
            <person name="Ivanov Y.V."/>
            <person name="Meyer J.A."/>
            <person name="Muse S.J."/>
            <person name="Jacobs N."/>
            <person name="Bendor L."/>
            <person name="Smallridge W.E."/>
            <person name="Brinkac L.M."/>
            <person name="Sanka R."/>
            <person name="Kim M."/>
            <person name="Losada L."/>
        </authorList>
    </citation>
    <scope>NUCLEOTIDE SEQUENCE [LARGE SCALE GENOMIC DNA]</scope>
    <source>
        <strain evidence="2 3">OH87 BAL007II</strain>
    </source>
</reference>
<name>A0ABR4R5P6_9BORD</name>
<protein>
    <submittedName>
        <fullName evidence="2">N-acetyltransferase YedL</fullName>
    </submittedName>
</protein>